<reference evidence="8 9" key="1">
    <citation type="submission" date="2018-11" db="EMBL/GenBank/DDBJ databases">
        <title>Genomic Encyclopedia of Type Strains, Phase IV (KMG-IV): sequencing the most valuable type-strain genomes for metagenomic binning, comparative biology and taxonomic classification.</title>
        <authorList>
            <person name="Goeker M."/>
        </authorList>
    </citation>
    <scope>NUCLEOTIDE SEQUENCE [LARGE SCALE GENOMIC DNA]</scope>
    <source>
        <strain evidence="8 9">DSM 25623</strain>
    </source>
</reference>
<evidence type="ECO:0000256" key="2">
    <source>
        <dbReference type="ARBA" id="ARBA00010944"/>
    </source>
</evidence>
<dbReference type="SUPFAM" id="SSF51735">
    <property type="entry name" value="NAD(P)-binding Rossmann-fold domains"/>
    <property type="match status" value="1"/>
</dbReference>
<evidence type="ECO:0000256" key="3">
    <source>
        <dbReference type="ARBA" id="ARBA00012929"/>
    </source>
</evidence>
<dbReference type="InterPro" id="IPR005913">
    <property type="entry name" value="dTDP_dehydrorham_reduct"/>
</dbReference>
<dbReference type="Gene3D" id="3.90.25.10">
    <property type="entry name" value="UDP-galactose 4-epimerase, domain 1"/>
    <property type="match status" value="1"/>
</dbReference>
<evidence type="ECO:0000256" key="5">
    <source>
        <dbReference type="ARBA" id="ARBA00048200"/>
    </source>
</evidence>
<comment type="catalytic activity">
    <reaction evidence="5 6">
        <text>dTDP-beta-L-rhamnose + NADP(+) = dTDP-4-dehydro-beta-L-rhamnose + NADPH + H(+)</text>
        <dbReference type="Rhea" id="RHEA:21796"/>
        <dbReference type="ChEBI" id="CHEBI:15378"/>
        <dbReference type="ChEBI" id="CHEBI:57510"/>
        <dbReference type="ChEBI" id="CHEBI:57783"/>
        <dbReference type="ChEBI" id="CHEBI:58349"/>
        <dbReference type="ChEBI" id="CHEBI:62830"/>
        <dbReference type="EC" id="1.1.1.133"/>
    </reaction>
</comment>
<dbReference type="UniPathway" id="UPA00281"/>
<sequence>MRLLVVGGNGQVGHALLRSLAPLGEVVATTRGGHLPDGAACEALDLGDPDAVAPLLARVAPDAVVNAAAYTAVDRAEDEPEAAFRINAEAPGRIAQACAARGIPLLHYSTDYVFDGRGARPYREDDPTAPLGVYGASKRAGEEAVRASGARHLILRTAWVYGLYGHNFLRTMLRLGAERGELRVVADQRGCPTPAWLIADVTAAILRRGIGEPATRHLAAAGETTWHGFADAIFDEAVRAGRLERRPKLVPIATADYPTRAVRPAYSVLDTHRLRQEYGLDLPDWRAALRTTFAAAE</sequence>
<keyword evidence="6" id="KW-0521">NADP</keyword>
<dbReference type="NCBIfam" id="TIGR01214">
    <property type="entry name" value="rmlD"/>
    <property type="match status" value="1"/>
</dbReference>
<dbReference type="Pfam" id="PF04321">
    <property type="entry name" value="RmlD_sub_bind"/>
    <property type="match status" value="1"/>
</dbReference>
<keyword evidence="6" id="KW-0560">Oxidoreductase</keyword>
<dbReference type="AlphaFoldDB" id="A0A3N4VHU3"/>
<dbReference type="InterPro" id="IPR029903">
    <property type="entry name" value="RmlD-like-bd"/>
</dbReference>
<feature type="domain" description="RmlD-like substrate binding" evidence="7">
    <location>
        <begin position="1"/>
        <end position="294"/>
    </location>
</feature>
<keyword evidence="9" id="KW-1185">Reference proteome</keyword>
<dbReference type="Proteomes" id="UP000269708">
    <property type="component" value="Unassembled WGS sequence"/>
</dbReference>
<organism evidence="8 9">
    <name type="scientific">Vulcaniibacterium tengchongense</name>
    <dbReference type="NCBI Taxonomy" id="1273429"/>
    <lineage>
        <taxon>Bacteria</taxon>
        <taxon>Pseudomonadati</taxon>
        <taxon>Pseudomonadota</taxon>
        <taxon>Gammaproteobacteria</taxon>
        <taxon>Lysobacterales</taxon>
        <taxon>Lysobacteraceae</taxon>
        <taxon>Vulcaniibacterium</taxon>
    </lineage>
</organism>
<evidence type="ECO:0000259" key="7">
    <source>
        <dbReference type="Pfam" id="PF04321"/>
    </source>
</evidence>
<accession>A0A3N4VHU3</accession>
<dbReference type="GO" id="GO:0005829">
    <property type="term" value="C:cytosol"/>
    <property type="evidence" value="ECO:0007669"/>
    <property type="project" value="TreeGrafter"/>
</dbReference>
<dbReference type="PANTHER" id="PTHR10491">
    <property type="entry name" value="DTDP-4-DEHYDRORHAMNOSE REDUCTASE"/>
    <property type="match status" value="1"/>
</dbReference>
<dbReference type="PANTHER" id="PTHR10491:SF4">
    <property type="entry name" value="METHIONINE ADENOSYLTRANSFERASE 2 SUBUNIT BETA"/>
    <property type="match status" value="1"/>
</dbReference>
<evidence type="ECO:0000256" key="1">
    <source>
        <dbReference type="ARBA" id="ARBA00004781"/>
    </source>
</evidence>
<comment type="cofactor">
    <cofactor evidence="6">
        <name>Mg(2+)</name>
        <dbReference type="ChEBI" id="CHEBI:18420"/>
    </cofactor>
    <text evidence="6">Binds 1 Mg(2+) ion per monomer.</text>
</comment>
<evidence type="ECO:0000313" key="8">
    <source>
        <dbReference type="EMBL" id="RPE81065.1"/>
    </source>
</evidence>
<dbReference type="GO" id="GO:0009243">
    <property type="term" value="P:O antigen biosynthetic process"/>
    <property type="evidence" value="ECO:0007669"/>
    <property type="project" value="UniProtKB-UniPathway"/>
</dbReference>
<dbReference type="EC" id="1.1.1.133" evidence="3 6"/>
<dbReference type="GO" id="GO:0019305">
    <property type="term" value="P:dTDP-rhamnose biosynthetic process"/>
    <property type="evidence" value="ECO:0007669"/>
    <property type="project" value="UniProtKB-UniPathway"/>
</dbReference>
<dbReference type="RefSeq" id="WP_123768651.1">
    <property type="nucleotide sequence ID" value="NZ_RKQN01000001.1"/>
</dbReference>
<name>A0A3N4VHU3_9GAMM</name>
<proteinExistence type="inferred from homology"/>
<dbReference type="UniPathway" id="UPA00124"/>
<dbReference type="CDD" id="cd05254">
    <property type="entry name" value="dTDP_HR_like_SDR_e"/>
    <property type="match status" value="1"/>
</dbReference>
<dbReference type="InterPro" id="IPR036291">
    <property type="entry name" value="NAD(P)-bd_dom_sf"/>
</dbReference>
<protein>
    <recommendedName>
        <fullName evidence="4 6">dTDP-4-dehydrorhamnose reductase</fullName>
        <ecNumber evidence="3 6">1.1.1.133</ecNumber>
    </recommendedName>
</protein>
<dbReference type="EMBL" id="RKQN01000001">
    <property type="protein sequence ID" value="RPE81065.1"/>
    <property type="molecule type" value="Genomic_DNA"/>
</dbReference>
<evidence type="ECO:0000313" key="9">
    <source>
        <dbReference type="Proteomes" id="UP000269708"/>
    </source>
</evidence>
<comment type="function">
    <text evidence="6">Catalyzes the reduction of dTDP-6-deoxy-L-lyxo-4-hexulose to yield dTDP-L-rhamnose.</text>
</comment>
<dbReference type="OrthoDB" id="9803892at2"/>
<comment type="caution">
    <text evidence="8">The sequence shown here is derived from an EMBL/GenBank/DDBJ whole genome shotgun (WGS) entry which is preliminary data.</text>
</comment>
<gene>
    <name evidence="8" type="ORF">EDC50_0233</name>
</gene>
<comment type="similarity">
    <text evidence="2 6">Belongs to the dTDP-4-dehydrorhamnose reductase family.</text>
</comment>
<dbReference type="GO" id="GO:0008831">
    <property type="term" value="F:dTDP-4-dehydrorhamnose reductase activity"/>
    <property type="evidence" value="ECO:0007669"/>
    <property type="project" value="UniProtKB-EC"/>
</dbReference>
<dbReference type="Gene3D" id="3.40.50.720">
    <property type="entry name" value="NAD(P)-binding Rossmann-like Domain"/>
    <property type="match status" value="1"/>
</dbReference>
<comment type="pathway">
    <text evidence="1 6">Carbohydrate biosynthesis; dTDP-L-rhamnose biosynthesis.</text>
</comment>
<evidence type="ECO:0000256" key="6">
    <source>
        <dbReference type="RuleBase" id="RU364082"/>
    </source>
</evidence>
<evidence type="ECO:0000256" key="4">
    <source>
        <dbReference type="ARBA" id="ARBA00017099"/>
    </source>
</evidence>